<dbReference type="NCBIfam" id="TIGR03546">
    <property type="entry name" value="TIGR03546 family protein"/>
    <property type="match status" value="1"/>
</dbReference>
<evidence type="ECO:0000313" key="4">
    <source>
        <dbReference type="Proteomes" id="UP001139125"/>
    </source>
</evidence>
<keyword evidence="1" id="KW-0812">Transmembrane</keyword>
<comment type="caution">
    <text evidence="3">The sequence shown here is derived from an EMBL/GenBank/DDBJ whole genome shotgun (WGS) entry which is preliminary data.</text>
</comment>
<proteinExistence type="predicted"/>
<dbReference type="InterPro" id="IPR019935">
    <property type="entry name" value="CHP03546"/>
</dbReference>
<feature type="transmembrane region" description="Helical" evidence="1">
    <location>
        <begin position="46"/>
        <end position="75"/>
    </location>
</feature>
<accession>A0A9X2L3J6</accession>
<dbReference type="InterPro" id="IPR018639">
    <property type="entry name" value="DUF2062"/>
</dbReference>
<feature type="transmembrane region" description="Helical" evidence="1">
    <location>
        <begin position="110"/>
        <end position="133"/>
    </location>
</feature>
<dbReference type="RefSeq" id="WP_255134539.1">
    <property type="nucleotide sequence ID" value="NZ_JANDBC010000001.1"/>
</dbReference>
<keyword evidence="4" id="KW-1185">Reference proteome</keyword>
<keyword evidence="1" id="KW-1133">Transmembrane helix</keyword>
<organism evidence="3 4">
    <name type="scientific">Gracilimonas sediminicola</name>
    <dbReference type="NCBI Taxonomy" id="2952158"/>
    <lineage>
        <taxon>Bacteria</taxon>
        <taxon>Pseudomonadati</taxon>
        <taxon>Balneolota</taxon>
        <taxon>Balneolia</taxon>
        <taxon>Balneolales</taxon>
        <taxon>Balneolaceae</taxon>
        <taxon>Gracilimonas</taxon>
    </lineage>
</organism>
<dbReference type="EMBL" id="JANDBC010000001">
    <property type="protein sequence ID" value="MCP9291676.1"/>
    <property type="molecule type" value="Genomic_DNA"/>
</dbReference>
<dbReference type="Proteomes" id="UP001139125">
    <property type="component" value="Unassembled WGS sequence"/>
</dbReference>
<evidence type="ECO:0000259" key="2">
    <source>
        <dbReference type="Pfam" id="PF09835"/>
    </source>
</evidence>
<evidence type="ECO:0000313" key="3">
    <source>
        <dbReference type="EMBL" id="MCP9291676.1"/>
    </source>
</evidence>
<sequence length="174" mass="19649">MFLLMRYIAKLLKALASETSPGQIAGGIILGMIIGLTPLSSLHNLLIVVLILVLKVNIGMAILSFTIFSGIAYLADPLFHSFGVWLLELESMQETWTAMYNNEWIALTEFYNTVVIGSFVTAILLCFPVFPLARYGVLQYREHIHAKIQKWKIVQAFKGTKFYSIYQTVNRVRG</sequence>
<protein>
    <submittedName>
        <fullName evidence="3">TIGR03546 family protein</fullName>
    </submittedName>
</protein>
<feature type="domain" description="DUF2062" evidence="2">
    <location>
        <begin position="11"/>
        <end position="143"/>
    </location>
</feature>
<keyword evidence="1" id="KW-0472">Membrane</keyword>
<dbReference type="Pfam" id="PF09835">
    <property type="entry name" value="DUF2062"/>
    <property type="match status" value="1"/>
</dbReference>
<dbReference type="AlphaFoldDB" id="A0A9X2L3J6"/>
<evidence type="ECO:0000256" key="1">
    <source>
        <dbReference type="SAM" id="Phobius"/>
    </source>
</evidence>
<gene>
    <name evidence="3" type="ORF">NM125_08795</name>
</gene>
<reference evidence="3" key="1">
    <citation type="submission" date="2022-06" db="EMBL/GenBank/DDBJ databases">
        <title>Gracilimonas sp. CAU 1638 isolated from sea sediment.</title>
        <authorList>
            <person name="Kim W."/>
        </authorList>
    </citation>
    <scope>NUCLEOTIDE SEQUENCE</scope>
    <source>
        <strain evidence="3">CAU 1638</strain>
    </source>
</reference>
<feature type="transmembrane region" description="Helical" evidence="1">
    <location>
        <begin position="20"/>
        <end position="39"/>
    </location>
</feature>
<name>A0A9X2L3J6_9BACT</name>